<evidence type="ECO:0000313" key="3">
    <source>
        <dbReference type="EMBL" id="HHI96934.1"/>
    </source>
</evidence>
<evidence type="ECO:0000256" key="2">
    <source>
        <dbReference type="SAM" id="Phobius"/>
    </source>
</evidence>
<keyword evidence="2" id="KW-1133">Transmembrane helix</keyword>
<sequence length="625" mass="72468">MKLELRLFPEFAEAFWPESPQTLAKQARSQLKTYFEVRENLIEIPEGRLGQLNEILEKLKRLWSQGKNLPLPFSLIPPGARSLFRPGRIYLTKKEAERLRPSLGGLPFAATLYEWQGLFELRIPATAYEEGLFAFRDLLLLGPYRPCPVCGLRWHKPRDCPALNLEEPYEAYLSWLKQKPEDFLKALARPFAEGKTQEGLKKLALRRPFFRPSFLRLFFTSNASTWETLPLKTGLTSGGNLFLGLEALGQGDFGKARERFEKCDLSRDFKALLALALTAALAETPAEALYFVEKAAELAQKPAELAFVLLFKGWLFELEGKGLEAEDFYQEALKKDRSCWPARILLAACQVKYAFPKAKNTLTPLLNEIMALPCLLTEGRFLPLAPELEAQAQSLYEKKQEEAVFRLAQAENALRPLIKALPEEEVKRFENTLAEIRREIYEGGFLELLTAERRAFDLGLELQGYLFRQGQKLRAKYKTYTKSLEYYQQFWHRFPYRRADDPYAHLLERLRQELDKLASLLKADLLKTLKRAYQQGEKIERILEELAREEARLRQEWRFRKQLSSFVKYFLILELVLFLVFMLVPALYHFLESRNPPPFFNLTSFLVLSFLALVLSLLRALNEKI</sequence>
<keyword evidence="1" id="KW-0175">Coiled coil</keyword>
<feature type="transmembrane region" description="Helical" evidence="2">
    <location>
        <begin position="566"/>
        <end position="588"/>
    </location>
</feature>
<dbReference type="Gene3D" id="1.25.40.10">
    <property type="entry name" value="Tetratricopeptide repeat domain"/>
    <property type="match status" value="1"/>
</dbReference>
<keyword evidence="2" id="KW-0472">Membrane</keyword>
<comment type="caution">
    <text evidence="3">The sequence shown here is derived from an EMBL/GenBank/DDBJ whole genome shotgun (WGS) entry which is preliminary data.</text>
</comment>
<organism evidence="3">
    <name type="scientific">Thermodesulfatator atlanticus</name>
    <dbReference type="NCBI Taxonomy" id="501497"/>
    <lineage>
        <taxon>Bacteria</taxon>
        <taxon>Pseudomonadati</taxon>
        <taxon>Thermodesulfobacteriota</taxon>
        <taxon>Thermodesulfobacteria</taxon>
        <taxon>Thermodesulfobacteriales</taxon>
        <taxon>Thermodesulfatatoraceae</taxon>
        <taxon>Thermodesulfatator</taxon>
    </lineage>
</organism>
<dbReference type="SUPFAM" id="SSF48452">
    <property type="entry name" value="TPR-like"/>
    <property type="match status" value="1"/>
</dbReference>
<name>A0A7V5NZN6_9BACT</name>
<feature type="coiled-coil region" evidence="1">
    <location>
        <begin position="507"/>
        <end position="556"/>
    </location>
</feature>
<protein>
    <recommendedName>
        <fullName evidence="4">Tetratricopeptide repeat protein</fullName>
    </recommendedName>
</protein>
<evidence type="ECO:0000256" key="1">
    <source>
        <dbReference type="SAM" id="Coils"/>
    </source>
</evidence>
<dbReference type="EMBL" id="DROK01000108">
    <property type="protein sequence ID" value="HHI96934.1"/>
    <property type="molecule type" value="Genomic_DNA"/>
</dbReference>
<proteinExistence type="predicted"/>
<feature type="transmembrane region" description="Helical" evidence="2">
    <location>
        <begin position="600"/>
        <end position="621"/>
    </location>
</feature>
<dbReference type="InterPro" id="IPR011990">
    <property type="entry name" value="TPR-like_helical_dom_sf"/>
</dbReference>
<gene>
    <name evidence="3" type="ORF">ENJ96_03700</name>
</gene>
<reference evidence="3" key="1">
    <citation type="journal article" date="2020" name="mSystems">
        <title>Genome- and Community-Level Interaction Insights into Carbon Utilization and Element Cycling Functions of Hydrothermarchaeota in Hydrothermal Sediment.</title>
        <authorList>
            <person name="Zhou Z."/>
            <person name="Liu Y."/>
            <person name="Xu W."/>
            <person name="Pan J."/>
            <person name="Luo Z.H."/>
            <person name="Li M."/>
        </authorList>
    </citation>
    <scope>NUCLEOTIDE SEQUENCE [LARGE SCALE GENOMIC DNA]</scope>
    <source>
        <strain evidence="3">HyVt-533</strain>
    </source>
</reference>
<keyword evidence="2" id="KW-0812">Transmembrane</keyword>
<dbReference type="AlphaFoldDB" id="A0A7V5NZN6"/>
<accession>A0A7V5NZN6</accession>
<dbReference type="Proteomes" id="UP000886101">
    <property type="component" value="Unassembled WGS sequence"/>
</dbReference>
<evidence type="ECO:0008006" key="4">
    <source>
        <dbReference type="Google" id="ProtNLM"/>
    </source>
</evidence>